<organism evidence="2 3">
    <name type="scientific">Streptomyces antnestii</name>
    <dbReference type="NCBI Taxonomy" id="2494256"/>
    <lineage>
        <taxon>Bacteria</taxon>
        <taxon>Bacillati</taxon>
        <taxon>Actinomycetota</taxon>
        <taxon>Actinomycetes</taxon>
        <taxon>Kitasatosporales</taxon>
        <taxon>Streptomycetaceae</taxon>
        <taxon>Streptomyces</taxon>
    </lineage>
</organism>
<dbReference type="Gene3D" id="2.60.120.620">
    <property type="entry name" value="q2cbj1_9rhob like domain"/>
    <property type="match status" value="1"/>
</dbReference>
<dbReference type="Pfam" id="PF05721">
    <property type="entry name" value="PhyH"/>
    <property type="match status" value="1"/>
</dbReference>
<name>A0A437PF15_9ACTN</name>
<dbReference type="Proteomes" id="UP000283128">
    <property type="component" value="Unassembled WGS sequence"/>
</dbReference>
<proteinExistence type="predicted"/>
<comment type="caution">
    <text evidence="2">The sequence shown here is derived from an EMBL/GenBank/DDBJ whole genome shotgun (WGS) entry which is preliminary data.</text>
</comment>
<protein>
    <submittedName>
        <fullName evidence="2">Uncharacterized protein</fullName>
    </submittedName>
</protein>
<gene>
    <name evidence="2" type="ORF">EOT10_26390</name>
</gene>
<evidence type="ECO:0000313" key="2">
    <source>
        <dbReference type="EMBL" id="RVU20876.1"/>
    </source>
</evidence>
<dbReference type="InterPro" id="IPR008775">
    <property type="entry name" value="Phytyl_CoA_dOase-like"/>
</dbReference>
<reference evidence="2 3" key="1">
    <citation type="submission" date="2019-01" db="EMBL/GenBank/DDBJ databases">
        <title>Genome sequences of Streptomyces and Rhizobium isolates collected from root and soil.</title>
        <authorList>
            <person name="Chhettri S."/>
            <person name="Sevigny J.L."/>
            <person name="Sen A."/>
            <person name="Ennis N."/>
            <person name="Tisa L."/>
        </authorList>
    </citation>
    <scope>NUCLEOTIDE SEQUENCE [LARGE SCALE GENOMIC DNA]</scope>
    <source>
        <strain evidence="2 3">San01</strain>
    </source>
</reference>
<feature type="region of interest" description="Disordered" evidence="1">
    <location>
        <begin position="23"/>
        <end position="51"/>
    </location>
</feature>
<dbReference type="GO" id="GO:0016706">
    <property type="term" value="F:2-oxoglutarate-dependent dioxygenase activity"/>
    <property type="evidence" value="ECO:0007669"/>
    <property type="project" value="UniProtKB-ARBA"/>
</dbReference>
<dbReference type="AlphaFoldDB" id="A0A437PF15"/>
<evidence type="ECO:0000313" key="3">
    <source>
        <dbReference type="Proteomes" id="UP000283128"/>
    </source>
</evidence>
<dbReference type="SUPFAM" id="SSF51197">
    <property type="entry name" value="Clavaminate synthase-like"/>
    <property type="match status" value="1"/>
</dbReference>
<keyword evidence="3" id="KW-1185">Reference proteome</keyword>
<dbReference type="OrthoDB" id="9796766at2"/>
<evidence type="ECO:0000256" key="1">
    <source>
        <dbReference type="SAM" id="MobiDB-lite"/>
    </source>
</evidence>
<sequence>MLHQPVRVAVAVVDAEEVTEVTDPLRLEDPAQGSPRRSGRGARQVPRSTADRSLKGTIFNGCLQVIPGSHTAGCLDHAHEDSSAHRGKTLGVKGMPNGPHERSVWLPLNAGQACLMDVRLVPRSDSNNTTAGARIGLNIRYVAPGAIRSNDASPSPSLYPLTGPGR</sequence>
<dbReference type="EMBL" id="RZYA01000014">
    <property type="protein sequence ID" value="RVU20876.1"/>
    <property type="molecule type" value="Genomic_DNA"/>
</dbReference>
<accession>A0A437PF15</accession>